<protein>
    <submittedName>
        <fullName evidence="2">Uncharacterized protein</fullName>
    </submittedName>
</protein>
<name>A0A3B0SAT6_9ZZZZ</name>
<sequence length="59" mass="6225">MNRALKLTLCFLAPIVTGCTNSLDHMLRPPSMTAPGDVKAAAPTPSQARMNVPPSPLSH</sequence>
<reference evidence="2" key="1">
    <citation type="submission" date="2018-06" db="EMBL/GenBank/DDBJ databases">
        <authorList>
            <person name="Zhirakovskaya E."/>
        </authorList>
    </citation>
    <scope>NUCLEOTIDE SEQUENCE</scope>
</reference>
<evidence type="ECO:0000256" key="1">
    <source>
        <dbReference type="SAM" id="MobiDB-lite"/>
    </source>
</evidence>
<feature type="non-terminal residue" evidence="2">
    <location>
        <position position="59"/>
    </location>
</feature>
<dbReference type="AlphaFoldDB" id="A0A3B0SAT6"/>
<proteinExistence type="predicted"/>
<dbReference type="PROSITE" id="PS51257">
    <property type="entry name" value="PROKAR_LIPOPROTEIN"/>
    <property type="match status" value="1"/>
</dbReference>
<accession>A0A3B0SAT6</accession>
<gene>
    <name evidence="2" type="ORF">MNBD_ALPHA05-562</name>
</gene>
<organism evidence="2">
    <name type="scientific">hydrothermal vent metagenome</name>
    <dbReference type="NCBI Taxonomy" id="652676"/>
    <lineage>
        <taxon>unclassified sequences</taxon>
        <taxon>metagenomes</taxon>
        <taxon>ecological metagenomes</taxon>
    </lineage>
</organism>
<evidence type="ECO:0000313" key="2">
    <source>
        <dbReference type="EMBL" id="VAW01390.1"/>
    </source>
</evidence>
<dbReference type="EMBL" id="UOEH01000337">
    <property type="protein sequence ID" value="VAW01390.1"/>
    <property type="molecule type" value="Genomic_DNA"/>
</dbReference>
<feature type="region of interest" description="Disordered" evidence="1">
    <location>
        <begin position="29"/>
        <end position="59"/>
    </location>
</feature>